<evidence type="ECO:0000313" key="2">
    <source>
        <dbReference type="Proteomes" id="UP000286862"/>
    </source>
</evidence>
<organism evidence="1 2">
    <name type="scientific">Candidatus Electrothrix marina</name>
    <dbReference type="NCBI Taxonomy" id="1859130"/>
    <lineage>
        <taxon>Bacteria</taxon>
        <taxon>Pseudomonadati</taxon>
        <taxon>Thermodesulfobacteriota</taxon>
        <taxon>Desulfobulbia</taxon>
        <taxon>Desulfobulbales</taxon>
        <taxon>Desulfobulbaceae</taxon>
        <taxon>Candidatus Electrothrix</taxon>
    </lineage>
</organism>
<dbReference type="Proteomes" id="UP000286862">
    <property type="component" value="Unassembled WGS sequence"/>
</dbReference>
<reference evidence="1 2" key="1">
    <citation type="submission" date="2017-01" db="EMBL/GenBank/DDBJ databases">
        <title>The cable genome- insights into the physiology and evolution of filamentous bacteria capable of sulfide oxidation via long distance electron transfer.</title>
        <authorList>
            <person name="Schreiber L."/>
            <person name="Bjerg J.T."/>
            <person name="Boggild A."/>
            <person name="Van De Vossenberg J."/>
            <person name="Meysman F."/>
            <person name="Nielsen L.P."/>
            <person name="Schramm A."/>
            <person name="Kjeldsen K.U."/>
        </authorList>
    </citation>
    <scope>NUCLEOTIDE SEQUENCE [LARGE SCALE GENOMIC DNA]</scope>
    <source>
        <strain evidence="1">A2</strain>
    </source>
</reference>
<gene>
    <name evidence="1" type="ORF">VT99_10851</name>
</gene>
<protein>
    <submittedName>
        <fullName evidence="1">Uncharacterized protein</fullName>
    </submittedName>
</protein>
<dbReference type="EMBL" id="MTKQ01000085">
    <property type="protein sequence ID" value="RWX48510.1"/>
    <property type="molecule type" value="Genomic_DNA"/>
</dbReference>
<comment type="caution">
    <text evidence="1">The sequence shown here is derived from an EMBL/GenBank/DDBJ whole genome shotgun (WGS) entry which is preliminary data.</text>
</comment>
<proteinExistence type="predicted"/>
<accession>A0A444J664</accession>
<sequence length="40" mass="4214">MLIFKIVPAIGYPLKAGQSTKSGNCADFHKLLVAGLLPNS</sequence>
<dbReference type="AlphaFoldDB" id="A0A444J664"/>
<evidence type="ECO:0000313" key="1">
    <source>
        <dbReference type="EMBL" id="RWX48510.1"/>
    </source>
</evidence>
<feature type="non-terminal residue" evidence="1">
    <location>
        <position position="40"/>
    </location>
</feature>
<name>A0A444J664_9BACT</name>